<evidence type="ECO:0000313" key="2">
    <source>
        <dbReference type="EMBL" id="KOB71778.1"/>
    </source>
</evidence>
<dbReference type="InterPro" id="IPR036055">
    <property type="entry name" value="LDL_receptor-like_sf"/>
</dbReference>
<dbReference type="SUPFAM" id="SSF50494">
    <property type="entry name" value="Trypsin-like serine proteases"/>
    <property type="match status" value="1"/>
</dbReference>
<protein>
    <submittedName>
        <fullName evidence="2">Hemolymph protein 14</fullName>
    </submittedName>
</protein>
<dbReference type="InterPro" id="IPR043504">
    <property type="entry name" value="Peptidase_S1_PA_chymotrypsin"/>
</dbReference>
<dbReference type="Gene3D" id="2.40.10.10">
    <property type="entry name" value="Trypsin-like serine proteases"/>
    <property type="match status" value="1"/>
</dbReference>
<feature type="non-terminal residue" evidence="2">
    <location>
        <position position="1"/>
    </location>
</feature>
<dbReference type="InterPro" id="IPR009003">
    <property type="entry name" value="Peptidase_S1_PA"/>
</dbReference>
<dbReference type="Proteomes" id="UP000037510">
    <property type="component" value="Unassembled WGS sequence"/>
</dbReference>
<proteinExistence type="predicted"/>
<name>A0A0L7L8D1_OPEBR</name>
<feature type="non-terminal residue" evidence="2">
    <location>
        <position position="240"/>
    </location>
</feature>
<keyword evidence="3" id="KW-1185">Reference proteome</keyword>
<organism evidence="2 3">
    <name type="scientific">Operophtera brumata</name>
    <name type="common">Winter moth</name>
    <name type="synonym">Phalaena brumata</name>
    <dbReference type="NCBI Taxonomy" id="104452"/>
    <lineage>
        <taxon>Eukaryota</taxon>
        <taxon>Metazoa</taxon>
        <taxon>Ecdysozoa</taxon>
        <taxon>Arthropoda</taxon>
        <taxon>Hexapoda</taxon>
        <taxon>Insecta</taxon>
        <taxon>Pterygota</taxon>
        <taxon>Neoptera</taxon>
        <taxon>Endopterygota</taxon>
        <taxon>Lepidoptera</taxon>
        <taxon>Glossata</taxon>
        <taxon>Ditrysia</taxon>
        <taxon>Geometroidea</taxon>
        <taxon>Geometridae</taxon>
        <taxon>Larentiinae</taxon>
        <taxon>Operophtera</taxon>
    </lineage>
</organism>
<dbReference type="AlphaFoldDB" id="A0A0L7L8D1"/>
<accession>A0A0L7L8D1</accession>
<dbReference type="STRING" id="104452.A0A0L7L8D1"/>
<keyword evidence="1" id="KW-1015">Disulfide bond</keyword>
<sequence>EYRCIVSGAVEGSRECGVYEPAGTFINPRCRRPTYYSPSPLPYMRCIGAAHCFWTDLTKQLPASMFAVAVGKLYRPWNDNMDQAQKSQVKVIHLPIRFQGASANFQDDIAVVIVAQEFQFKTNIRPESPVLQVVDLPYVDVGTCIYNSPPDYREYITSDKICAGTLEPAKFCDGTKDCADGTDETFDACAKLTCSHYLFRCKYGACIDKGATCNKRSAEAQPLAPTTMKKAANQVQHNKV</sequence>
<evidence type="ECO:0000256" key="1">
    <source>
        <dbReference type="ARBA" id="ARBA00023157"/>
    </source>
</evidence>
<dbReference type="EMBL" id="JTDY01002262">
    <property type="protein sequence ID" value="KOB71778.1"/>
    <property type="molecule type" value="Genomic_DNA"/>
</dbReference>
<evidence type="ECO:0000313" key="3">
    <source>
        <dbReference type="Proteomes" id="UP000037510"/>
    </source>
</evidence>
<dbReference type="Gene3D" id="4.10.400.10">
    <property type="entry name" value="Low-density Lipoprotein Receptor"/>
    <property type="match status" value="1"/>
</dbReference>
<gene>
    <name evidence="2" type="ORF">OBRU01_10406</name>
</gene>
<reference evidence="2 3" key="1">
    <citation type="journal article" date="2015" name="Genome Biol. Evol.">
        <title>The genome of winter moth (Operophtera brumata) provides a genomic perspective on sexual dimorphism and phenology.</title>
        <authorList>
            <person name="Derks M.F."/>
            <person name="Smit S."/>
            <person name="Salis L."/>
            <person name="Schijlen E."/>
            <person name="Bossers A."/>
            <person name="Mateman C."/>
            <person name="Pijl A.S."/>
            <person name="de Ridder D."/>
            <person name="Groenen M.A."/>
            <person name="Visser M.E."/>
            <person name="Megens H.J."/>
        </authorList>
    </citation>
    <scope>NUCLEOTIDE SEQUENCE [LARGE SCALE GENOMIC DNA]</scope>
    <source>
        <strain evidence="2">WM2013NL</strain>
        <tissue evidence="2">Head and thorax</tissue>
    </source>
</reference>
<comment type="caution">
    <text evidence="2">The sequence shown here is derived from an EMBL/GenBank/DDBJ whole genome shotgun (WGS) entry which is preliminary data.</text>
</comment>